<dbReference type="EMBL" id="LR797228">
    <property type="protein sequence ID" value="CAB4194775.1"/>
    <property type="molecule type" value="Genomic_DNA"/>
</dbReference>
<name>A0A6J7X7C3_9CAUD</name>
<organism evidence="4">
    <name type="scientific">uncultured Caudovirales phage</name>
    <dbReference type="NCBI Taxonomy" id="2100421"/>
    <lineage>
        <taxon>Viruses</taxon>
        <taxon>Duplodnaviria</taxon>
        <taxon>Heunggongvirae</taxon>
        <taxon>Uroviricota</taxon>
        <taxon>Caudoviricetes</taxon>
        <taxon>Peduoviridae</taxon>
        <taxon>Maltschvirus</taxon>
        <taxon>Maltschvirus maltsch</taxon>
    </lineage>
</organism>
<gene>
    <name evidence="1" type="ORF">UFOVP1062_14</name>
    <name evidence="2" type="ORF">UFOVP1284_17</name>
    <name evidence="3" type="ORF">UFOVP1404_5</name>
    <name evidence="4" type="ORF">UFOVP1512_12</name>
</gene>
<dbReference type="EMBL" id="LR797359">
    <property type="protein sequence ID" value="CAB4205000.1"/>
    <property type="molecule type" value="Genomic_DNA"/>
</dbReference>
<evidence type="ECO:0000313" key="1">
    <source>
        <dbReference type="EMBL" id="CAB4181074.1"/>
    </source>
</evidence>
<evidence type="ECO:0000313" key="4">
    <source>
        <dbReference type="EMBL" id="CAB5226721.1"/>
    </source>
</evidence>
<sequence length="162" mass="17673">MSVSTTITVVGVKDTINTLRKIDPQLQKDFRAQANEIAAPAITAAKDVYTDLPLSGMKYNWTSNGRKLFPFTVSKAKNGVKLRIDTRRNAVGVILIEQKDPATAIFETAGRANTNKLGDALGFVGAGRTRLIGPAVYKARRAIEEPMKKMILDTAAVVRKEL</sequence>
<proteinExistence type="predicted"/>
<protein>
    <submittedName>
        <fullName evidence="4">Uncharacterized protein</fullName>
    </submittedName>
</protein>
<dbReference type="EMBL" id="LR797008">
    <property type="protein sequence ID" value="CAB4181074.1"/>
    <property type="molecule type" value="Genomic_DNA"/>
</dbReference>
<dbReference type="EMBL" id="LR798368">
    <property type="protein sequence ID" value="CAB5226721.1"/>
    <property type="molecule type" value="Genomic_DNA"/>
</dbReference>
<evidence type="ECO:0000313" key="3">
    <source>
        <dbReference type="EMBL" id="CAB4205000.1"/>
    </source>
</evidence>
<reference evidence="4" key="1">
    <citation type="submission" date="2020-05" db="EMBL/GenBank/DDBJ databases">
        <authorList>
            <person name="Chiriac C."/>
            <person name="Salcher M."/>
            <person name="Ghai R."/>
            <person name="Kavagutti S V."/>
        </authorList>
    </citation>
    <scope>NUCLEOTIDE SEQUENCE</scope>
</reference>
<accession>A0A6J7X7C3</accession>
<evidence type="ECO:0000313" key="2">
    <source>
        <dbReference type="EMBL" id="CAB4194775.1"/>
    </source>
</evidence>